<dbReference type="Pfam" id="PF13426">
    <property type="entry name" value="PAS_9"/>
    <property type="match status" value="1"/>
</dbReference>
<dbReference type="PANTHER" id="PTHR46663:SF3">
    <property type="entry name" value="SLL0267 PROTEIN"/>
    <property type="match status" value="1"/>
</dbReference>
<dbReference type="Gene3D" id="3.40.50.2300">
    <property type="match status" value="1"/>
</dbReference>
<keyword evidence="6" id="KW-0378">Hydrolase</keyword>
<dbReference type="InterPro" id="IPR035965">
    <property type="entry name" value="PAS-like_dom_sf"/>
</dbReference>
<dbReference type="CDD" id="cd00130">
    <property type="entry name" value="PAS"/>
    <property type="match status" value="1"/>
</dbReference>
<dbReference type="SUPFAM" id="SSF55785">
    <property type="entry name" value="PYP-like sensor domain (PAS domain)"/>
    <property type="match status" value="1"/>
</dbReference>
<dbReference type="InterPro" id="IPR001789">
    <property type="entry name" value="Sig_transdc_resp-reg_receiver"/>
</dbReference>
<feature type="domain" description="PAS" evidence="3">
    <location>
        <begin position="141"/>
        <end position="187"/>
    </location>
</feature>
<dbReference type="FunFam" id="3.30.70.270:FF:000001">
    <property type="entry name" value="Diguanylate cyclase domain protein"/>
    <property type="match status" value="1"/>
</dbReference>
<feature type="domain" description="GGDEF" evidence="5">
    <location>
        <begin position="299"/>
        <end position="433"/>
    </location>
</feature>
<dbReference type="InterPro" id="IPR000700">
    <property type="entry name" value="PAS-assoc_C"/>
</dbReference>
<dbReference type="Proteomes" id="UP000022141">
    <property type="component" value="Unassembled WGS sequence"/>
</dbReference>
<dbReference type="NCBIfam" id="TIGR00254">
    <property type="entry name" value="GGDEF"/>
    <property type="match status" value="1"/>
</dbReference>
<dbReference type="InterPro" id="IPR000160">
    <property type="entry name" value="GGDEF_dom"/>
</dbReference>
<name>A0A011PS93_ACCRE</name>
<dbReference type="InterPro" id="IPR043128">
    <property type="entry name" value="Rev_trsase/Diguanyl_cyclase"/>
</dbReference>
<dbReference type="GO" id="GO:0000160">
    <property type="term" value="P:phosphorelay signal transduction system"/>
    <property type="evidence" value="ECO:0007669"/>
    <property type="project" value="InterPro"/>
</dbReference>
<evidence type="ECO:0000313" key="7">
    <source>
        <dbReference type="Proteomes" id="UP000022141"/>
    </source>
</evidence>
<dbReference type="Pfam" id="PF00990">
    <property type="entry name" value="GGDEF"/>
    <property type="match status" value="1"/>
</dbReference>
<dbReference type="InterPro" id="IPR052163">
    <property type="entry name" value="DGC-Regulatory_Protein"/>
</dbReference>
<dbReference type="eggNOG" id="COG2199">
    <property type="taxonomic scope" value="Bacteria"/>
</dbReference>
<evidence type="ECO:0000259" key="5">
    <source>
        <dbReference type="PROSITE" id="PS50887"/>
    </source>
</evidence>
<dbReference type="InterPro" id="IPR058245">
    <property type="entry name" value="NreC/VraR/RcsB-like_REC"/>
</dbReference>
<dbReference type="PATRIC" id="fig|1454004.3.peg.1031"/>
<sequence>MKKSTRRRISILVIEDDPGDLGLIRSNVRLAGLKRIGEDDPVIWASTLADGIAAAAFNKPDVVLLDLSLPDSAGITTVERMRAAAPTVPIIVLTGQDDHQLAEAALQAGAQDYLPKAQLFQHDALGRAIRHALVRQKLESRLHLLDAALNAVASGIVITDLSAAIEWANPAFTQITGFATAEVVGHNPGEMLNSGKQDGHFYEGMWQTILAGRVWTGELVNRRKNGSLFDAALTISPVTGGDGSIRHFVAIMQDISERKATDERVQHLAHHDQLTDLPNRMLLSDRLFQALAQVRREHGTLAVMFLDLDDFKPVNDTLGHDVGDLLLKEVALRLRGCAPRSSDTVARVGGDEFVILLAQIDKAADAAVVARKVLAAVKRPFAIGPHRIDISTSIGIAVYPEHGEDVSRLLKNADTAMYHAKKAGRSCYRFFRELAETTRA</sequence>
<feature type="domain" description="PAC" evidence="4">
    <location>
        <begin position="215"/>
        <end position="267"/>
    </location>
</feature>
<evidence type="ECO:0000259" key="2">
    <source>
        <dbReference type="PROSITE" id="PS50110"/>
    </source>
</evidence>
<dbReference type="EC" id="3.1.4.52" evidence="6"/>
<dbReference type="PROSITE" id="PS50110">
    <property type="entry name" value="RESPONSE_REGULATORY"/>
    <property type="match status" value="1"/>
</dbReference>
<dbReference type="SUPFAM" id="SSF55073">
    <property type="entry name" value="Nucleotide cyclase"/>
    <property type="match status" value="1"/>
</dbReference>
<organism evidence="6 7">
    <name type="scientific">Accumulibacter regalis</name>
    <dbReference type="NCBI Taxonomy" id="522306"/>
    <lineage>
        <taxon>Bacteria</taxon>
        <taxon>Pseudomonadati</taxon>
        <taxon>Pseudomonadota</taxon>
        <taxon>Betaproteobacteria</taxon>
        <taxon>Candidatus Accumulibacter</taxon>
    </lineage>
</organism>
<dbReference type="SMART" id="SM00448">
    <property type="entry name" value="REC"/>
    <property type="match status" value="1"/>
</dbReference>
<keyword evidence="7" id="KW-1185">Reference proteome</keyword>
<evidence type="ECO:0000313" key="6">
    <source>
        <dbReference type="EMBL" id="EXI90276.1"/>
    </source>
</evidence>
<dbReference type="InterPro" id="IPR000014">
    <property type="entry name" value="PAS"/>
</dbReference>
<dbReference type="GO" id="GO:0071111">
    <property type="term" value="F:cyclic-guanylate-specific phosphodiesterase activity"/>
    <property type="evidence" value="ECO:0007669"/>
    <property type="project" value="UniProtKB-EC"/>
</dbReference>
<dbReference type="InterPro" id="IPR011006">
    <property type="entry name" value="CheY-like_superfamily"/>
</dbReference>
<protein>
    <submittedName>
        <fullName evidence="6">Cyclic di-GMP phosphodiesterase Gmr</fullName>
        <ecNumber evidence="6">3.1.4.52</ecNumber>
    </submittedName>
</protein>
<dbReference type="NCBIfam" id="TIGR00229">
    <property type="entry name" value="sensory_box"/>
    <property type="match status" value="1"/>
</dbReference>
<dbReference type="Pfam" id="PF00072">
    <property type="entry name" value="Response_reg"/>
    <property type="match status" value="1"/>
</dbReference>
<dbReference type="eggNOG" id="COG0745">
    <property type="taxonomic scope" value="Bacteria"/>
</dbReference>
<dbReference type="PANTHER" id="PTHR46663">
    <property type="entry name" value="DIGUANYLATE CYCLASE DGCT-RELATED"/>
    <property type="match status" value="1"/>
</dbReference>
<dbReference type="SMART" id="SM00091">
    <property type="entry name" value="PAS"/>
    <property type="match status" value="1"/>
</dbReference>
<dbReference type="PROSITE" id="PS50112">
    <property type="entry name" value="PAS"/>
    <property type="match status" value="1"/>
</dbReference>
<dbReference type="CDD" id="cd17535">
    <property type="entry name" value="REC_NarL-like"/>
    <property type="match status" value="1"/>
</dbReference>
<feature type="domain" description="Response regulatory" evidence="2">
    <location>
        <begin position="10"/>
        <end position="131"/>
    </location>
</feature>
<evidence type="ECO:0000256" key="1">
    <source>
        <dbReference type="PROSITE-ProRule" id="PRU00169"/>
    </source>
</evidence>
<dbReference type="InterPro" id="IPR029787">
    <property type="entry name" value="Nucleotide_cyclase"/>
</dbReference>
<dbReference type="Gene3D" id="3.30.70.270">
    <property type="match status" value="1"/>
</dbReference>
<comment type="caution">
    <text evidence="6">The sequence shown here is derived from an EMBL/GenBank/DDBJ whole genome shotgun (WGS) entry which is preliminary data.</text>
</comment>
<dbReference type="SMART" id="SM00086">
    <property type="entry name" value="PAC"/>
    <property type="match status" value="1"/>
</dbReference>
<feature type="modified residue" description="4-aspartylphosphate" evidence="1">
    <location>
        <position position="66"/>
    </location>
</feature>
<dbReference type="InterPro" id="IPR001610">
    <property type="entry name" value="PAC"/>
</dbReference>
<accession>A0A011PS93</accession>
<dbReference type="PROSITE" id="PS50113">
    <property type="entry name" value="PAC"/>
    <property type="match status" value="1"/>
</dbReference>
<dbReference type="SUPFAM" id="SSF52172">
    <property type="entry name" value="CheY-like"/>
    <property type="match status" value="1"/>
</dbReference>
<reference evidence="6" key="1">
    <citation type="submission" date="2014-02" db="EMBL/GenBank/DDBJ databases">
        <title>Expanding our view of genomic diversity in Candidatus Accumulibacter clades.</title>
        <authorList>
            <person name="Skennerton C.T."/>
            <person name="Barr J.J."/>
            <person name="Slater F.R."/>
            <person name="Bond P.L."/>
            <person name="Tyson G.W."/>
        </authorList>
    </citation>
    <scope>NUCLEOTIDE SEQUENCE [LARGE SCALE GENOMIC DNA]</scope>
</reference>
<evidence type="ECO:0000259" key="4">
    <source>
        <dbReference type="PROSITE" id="PS50113"/>
    </source>
</evidence>
<proteinExistence type="predicted"/>
<evidence type="ECO:0000259" key="3">
    <source>
        <dbReference type="PROSITE" id="PS50112"/>
    </source>
</evidence>
<dbReference type="SMART" id="SM00267">
    <property type="entry name" value="GGDEF"/>
    <property type="match status" value="1"/>
</dbReference>
<gene>
    <name evidence="6" type="primary">gmr_3</name>
    <name evidence="6" type="ORF">AW11_00979</name>
</gene>
<dbReference type="PROSITE" id="PS50887">
    <property type="entry name" value="GGDEF"/>
    <property type="match status" value="1"/>
</dbReference>
<dbReference type="AlphaFoldDB" id="A0A011PS93"/>
<keyword evidence="1" id="KW-0597">Phosphoprotein</keyword>
<dbReference type="EMBL" id="JEMY01000008">
    <property type="protein sequence ID" value="EXI90276.1"/>
    <property type="molecule type" value="Genomic_DNA"/>
</dbReference>
<dbReference type="Gene3D" id="3.30.450.20">
    <property type="entry name" value="PAS domain"/>
    <property type="match status" value="1"/>
</dbReference>
<dbReference type="STRING" id="1454004.AW11_00979"/>
<dbReference type="CDD" id="cd01949">
    <property type="entry name" value="GGDEF"/>
    <property type="match status" value="1"/>
</dbReference>